<gene>
    <name evidence="2" type="ORF">SARC_15023</name>
</gene>
<feature type="domain" description="Helicase C-terminal" evidence="1">
    <location>
        <begin position="1"/>
        <end position="122"/>
    </location>
</feature>
<feature type="non-terminal residue" evidence="2">
    <location>
        <position position="122"/>
    </location>
</feature>
<feature type="non-terminal residue" evidence="2">
    <location>
        <position position="1"/>
    </location>
</feature>
<dbReference type="GeneID" id="25915527"/>
<sequence>CANQKLLVLPLHSTLSTEQQQIIFNRPPAGTRKVVVSTNIAETSITVDDVVHVIDSGRVKEMGFDATNNMSVLLDQWASKASHKQRMGRAGRVTAGHCYCMFSKKRYAQMHAQSDPEIVRVP</sequence>
<dbReference type="EMBL" id="KQ247079">
    <property type="protein sequence ID" value="KNC72419.1"/>
    <property type="molecule type" value="Genomic_DNA"/>
</dbReference>
<dbReference type="eggNOG" id="KOG0920">
    <property type="taxonomic scope" value="Eukaryota"/>
</dbReference>
<dbReference type="CDD" id="cd18791">
    <property type="entry name" value="SF2_C_RHA"/>
    <property type="match status" value="1"/>
</dbReference>
<dbReference type="PANTHER" id="PTHR18934">
    <property type="entry name" value="ATP-DEPENDENT RNA HELICASE"/>
    <property type="match status" value="1"/>
</dbReference>
<dbReference type="RefSeq" id="XP_014146321.1">
    <property type="nucleotide sequence ID" value="XM_014290846.1"/>
</dbReference>
<keyword evidence="3" id="KW-1185">Reference proteome</keyword>
<protein>
    <recommendedName>
        <fullName evidence="1">Helicase C-terminal domain-containing protein</fullName>
    </recommendedName>
</protein>
<dbReference type="SUPFAM" id="SSF52540">
    <property type="entry name" value="P-loop containing nucleoside triphosphate hydrolases"/>
    <property type="match status" value="1"/>
</dbReference>
<evidence type="ECO:0000313" key="3">
    <source>
        <dbReference type="Proteomes" id="UP000054560"/>
    </source>
</evidence>
<evidence type="ECO:0000313" key="2">
    <source>
        <dbReference type="EMBL" id="KNC72419.1"/>
    </source>
</evidence>
<name>A0A0L0F705_9EUKA</name>
<dbReference type="PANTHER" id="PTHR18934:SF145">
    <property type="entry name" value="ATP-DEPENDENT RNA HELICASE DHX57-RELATED"/>
    <property type="match status" value="1"/>
</dbReference>
<dbReference type="OrthoDB" id="10253254at2759"/>
<dbReference type="Proteomes" id="UP000054560">
    <property type="component" value="Unassembled WGS sequence"/>
</dbReference>
<dbReference type="AlphaFoldDB" id="A0A0L0F705"/>
<dbReference type="InterPro" id="IPR027417">
    <property type="entry name" value="P-loop_NTPase"/>
</dbReference>
<evidence type="ECO:0000259" key="1">
    <source>
        <dbReference type="PROSITE" id="PS51194"/>
    </source>
</evidence>
<dbReference type="Pfam" id="PF00271">
    <property type="entry name" value="Helicase_C"/>
    <property type="match status" value="1"/>
</dbReference>
<reference evidence="2 3" key="1">
    <citation type="submission" date="2011-02" db="EMBL/GenBank/DDBJ databases">
        <title>The Genome Sequence of Sphaeroforma arctica JP610.</title>
        <authorList>
            <consortium name="The Broad Institute Genome Sequencing Platform"/>
            <person name="Russ C."/>
            <person name="Cuomo C."/>
            <person name="Young S.K."/>
            <person name="Zeng Q."/>
            <person name="Gargeya S."/>
            <person name="Alvarado L."/>
            <person name="Berlin A."/>
            <person name="Chapman S.B."/>
            <person name="Chen Z."/>
            <person name="Freedman E."/>
            <person name="Gellesch M."/>
            <person name="Goldberg J."/>
            <person name="Griggs A."/>
            <person name="Gujja S."/>
            <person name="Heilman E."/>
            <person name="Heiman D."/>
            <person name="Howarth C."/>
            <person name="Mehta T."/>
            <person name="Neiman D."/>
            <person name="Pearson M."/>
            <person name="Roberts A."/>
            <person name="Saif S."/>
            <person name="Shea T."/>
            <person name="Shenoy N."/>
            <person name="Sisk P."/>
            <person name="Stolte C."/>
            <person name="Sykes S."/>
            <person name="White J."/>
            <person name="Yandava C."/>
            <person name="Burger G."/>
            <person name="Gray M.W."/>
            <person name="Holland P.W.H."/>
            <person name="King N."/>
            <person name="Lang F.B.F."/>
            <person name="Roger A.J."/>
            <person name="Ruiz-Trillo I."/>
            <person name="Haas B."/>
            <person name="Nusbaum C."/>
            <person name="Birren B."/>
        </authorList>
    </citation>
    <scope>NUCLEOTIDE SEQUENCE [LARGE SCALE GENOMIC DNA]</scope>
    <source>
        <strain evidence="2 3">JP610</strain>
    </source>
</reference>
<dbReference type="InterPro" id="IPR001650">
    <property type="entry name" value="Helicase_C-like"/>
</dbReference>
<organism evidence="2 3">
    <name type="scientific">Sphaeroforma arctica JP610</name>
    <dbReference type="NCBI Taxonomy" id="667725"/>
    <lineage>
        <taxon>Eukaryota</taxon>
        <taxon>Ichthyosporea</taxon>
        <taxon>Ichthyophonida</taxon>
        <taxon>Sphaeroforma</taxon>
    </lineage>
</organism>
<accession>A0A0L0F705</accession>
<dbReference type="GO" id="GO:0003723">
    <property type="term" value="F:RNA binding"/>
    <property type="evidence" value="ECO:0007669"/>
    <property type="project" value="TreeGrafter"/>
</dbReference>
<dbReference type="PROSITE" id="PS51194">
    <property type="entry name" value="HELICASE_CTER"/>
    <property type="match status" value="1"/>
</dbReference>
<dbReference type="GO" id="GO:0004386">
    <property type="term" value="F:helicase activity"/>
    <property type="evidence" value="ECO:0007669"/>
    <property type="project" value="TreeGrafter"/>
</dbReference>
<proteinExistence type="predicted"/>
<dbReference type="STRING" id="667725.A0A0L0F705"/>
<dbReference type="Gene3D" id="3.40.50.300">
    <property type="entry name" value="P-loop containing nucleotide triphosphate hydrolases"/>
    <property type="match status" value="1"/>
</dbReference>
<dbReference type="SMART" id="SM00490">
    <property type="entry name" value="HELICc"/>
    <property type="match status" value="1"/>
</dbReference>